<accession>A0A8S1WUA2</accession>
<evidence type="ECO:0000313" key="2">
    <source>
        <dbReference type="Proteomes" id="UP000683925"/>
    </source>
</evidence>
<protein>
    <submittedName>
        <fullName evidence="1">Uncharacterized protein</fullName>
    </submittedName>
</protein>
<dbReference type="EMBL" id="CAJJDP010000100">
    <property type="protein sequence ID" value="CAD8191729.1"/>
    <property type="molecule type" value="Genomic_DNA"/>
</dbReference>
<evidence type="ECO:0000313" key="1">
    <source>
        <dbReference type="EMBL" id="CAD8191729.1"/>
    </source>
</evidence>
<sequence length="204" mass="24302">MQNLKIVYQQKMHKLPSSVVTYQDIIDAVKKIYPNLSQFYLFTIIPQFQEIEEINCEFSFSFLKKIYKNEGWITIKFLVLEDKNLNNLNAQSLSVLNQSSMIINSSRLDQTQYSQLNQTRIKIEEIKQKVDYAKDEKLKEQVKKILDEKLKEYGLVKKKITITELAIPDNYFQEQKNVQNKYCLNYWKEEPEGLLNIEEFQPQI</sequence>
<gene>
    <name evidence="1" type="ORF">POCTA_138.1.T1000151</name>
</gene>
<name>A0A8S1WUA2_PAROT</name>
<keyword evidence="2" id="KW-1185">Reference proteome</keyword>
<dbReference type="AlphaFoldDB" id="A0A8S1WUA2"/>
<proteinExistence type="predicted"/>
<dbReference type="Proteomes" id="UP000683925">
    <property type="component" value="Unassembled WGS sequence"/>
</dbReference>
<comment type="caution">
    <text evidence="1">The sequence shown here is derived from an EMBL/GenBank/DDBJ whole genome shotgun (WGS) entry which is preliminary data.</text>
</comment>
<dbReference type="OMA" id="EEINCEF"/>
<reference evidence="1" key="1">
    <citation type="submission" date="2021-01" db="EMBL/GenBank/DDBJ databases">
        <authorList>
            <consortium name="Genoscope - CEA"/>
            <person name="William W."/>
        </authorList>
    </citation>
    <scope>NUCLEOTIDE SEQUENCE</scope>
</reference>
<dbReference type="OrthoDB" id="307967at2759"/>
<organism evidence="1 2">
    <name type="scientific">Paramecium octaurelia</name>
    <dbReference type="NCBI Taxonomy" id="43137"/>
    <lineage>
        <taxon>Eukaryota</taxon>
        <taxon>Sar</taxon>
        <taxon>Alveolata</taxon>
        <taxon>Ciliophora</taxon>
        <taxon>Intramacronucleata</taxon>
        <taxon>Oligohymenophorea</taxon>
        <taxon>Peniculida</taxon>
        <taxon>Parameciidae</taxon>
        <taxon>Paramecium</taxon>
    </lineage>
</organism>